<dbReference type="EMBL" id="RQHW01000031">
    <property type="protein sequence ID" value="TGN19435.1"/>
    <property type="molecule type" value="Genomic_DNA"/>
</dbReference>
<dbReference type="RefSeq" id="WP_135760197.1">
    <property type="nucleotide sequence ID" value="NZ_RQHW01000031.1"/>
</dbReference>
<dbReference type="Proteomes" id="UP000298058">
    <property type="component" value="Unassembled WGS sequence"/>
</dbReference>
<gene>
    <name evidence="1" type="ORF">EHS15_08835</name>
</gene>
<keyword evidence="2" id="KW-1185">Reference proteome</keyword>
<proteinExistence type="predicted"/>
<dbReference type="OrthoDB" id="1251710at2"/>
<organism evidence="1 2">
    <name type="scientific">Leptospira idonii</name>
    <dbReference type="NCBI Taxonomy" id="1193500"/>
    <lineage>
        <taxon>Bacteria</taxon>
        <taxon>Pseudomonadati</taxon>
        <taxon>Spirochaetota</taxon>
        <taxon>Spirochaetia</taxon>
        <taxon>Leptospirales</taxon>
        <taxon>Leptospiraceae</taxon>
        <taxon>Leptospira</taxon>
    </lineage>
</organism>
<sequence>MDTTWSGSAKKLLGNCLAVGVFVSEKGNEWGEEEKSETWAKVEEAMAWIVSQASGYNADVNFECLCLNPDSDTILADLSETGASSGSEEAAHQIAEQLEYKDASDMMEQLKEQYPSYQIHIIFLLNNESIAHHEDIHVGGEGQSIDVCLIHKENGIVLSATIAHESLHSFGAIDLYQKGDEEGDIKTAEYAYKKFPNDIMIECEDLEGSEISELTAFYLGWHGDPKPWYKKAVNPYYLTVLNFLMNNHQYYDEQGELVVSQEEELLRYSFEEGEFIRIKLNDDDNLVLWKQVPSGSEDAYEFWEVGTEGEFYVLEGKTDKYSMMEMPIDAGMSYVIDKFVEPETRDEWFEMTVVE</sequence>
<evidence type="ECO:0000313" key="2">
    <source>
        <dbReference type="Proteomes" id="UP000298058"/>
    </source>
</evidence>
<protein>
    <submittedName>
        <fullName evidence="1">Uncharacterized protein</fullName>
    </submittedName>
</protein>
<accession>A0A4R9M0V5</accession>
<dbReference type="AlphaFoldDB" id="A0A4R9M0V5"/>
<name>A0A4R9M0V5_9LEPT</name>
<comment type="caution">
    <text evidence="1">The sequence shown here is derived from an EMBL/GenBank/DDBJ whole genome shotgun (WGS) entry which is preliminary data.</text>
</comment>
<evidence type="ECO:0000313" key="1">
    <source>
        <dbReference type="EMBL" id="TGN19435.1"/>
    </source>
</evidence>
<reference evidence="1" key="1">
    <citation type="journal article" date="2019" name="PLoS Negl. Trop. Dis.">
        <title>Revisiting the worldwide diversity of Leptospira species in the environment.</title>
        <authorList>
            <person name="Vincent A.T."/>
            <person name="Schiettekatte O."/>
            <person name="Bourhy P."/>
            <person name="Veyrier F.J."/>
            <person name="Picardeau M."/>
        </authorList>
    </citation>
    <scope>NUCLEOTIDE SEQUENCE [LARGE SCALE GENOMIC DNA]</scope>
    <source>
        <strain evidence="1">201300427</strain>
    </source>
</reference>